<dbReference type="Proteomes" id="UP001380186">
    <property type="component" value="Chromosome"/>
</dbReference>
<dbReference type="RefSeq" id="WP_338612836.1">
    <property type="nucleotide sequence ID" value="NZ_AP029022.1"/>
</dbReference>
<keyword evidence="1" id="KW-0812">Transmembrane</keyword>
<evidence type="ECO:0000256" key="1">
    <source>
        <dbReference type="SAM" id="Phobius"/>
    </source>
</evidence>
<sequence length="193" mass="22296">MKRPVKLIINRIDVLPYIFAILIGGGYILVFLASRGFIPLKNPEIGGMICYGFFLLALFNYFKRIHPPKGINFDSLTPTEDIKISSFRSKSSMNNGNTINYIKFYFSEDTAYMYMRNLIKIYEGPISIKALDNNEGNFHITKFTKINDYEIKLGIESVSGMTSFHFLMRYISEKDLTLLKENFAKMGYKLNDE</sequence>
<evidence type="ECO:0008006" key="4">
    <source>
        <dbReference type="Google" id="ProtNLM"/>
    </source>
</evidence>
<organism evidence="2 3">
    <name type="scientific">Chryseobacterium gambrini</name>
    <dbReference type="NCBI Taxonomy" id="373672"/>
    <lineage>
        <taxon>Bacteria</taxon>
        <taxon>Pseudomonadati</taxon>
        <taxon>Bacteroidota</taxon>
        <taxon>Flavobacteriia</taxon>
        <taxon>Flavobacteriales</taxon>
        <taxon>Weeksellaceae</taxon>
        <taxon>Chryseobacterium group</taxon>
        <taxon>Chryseobacterium</taxon>
    </lineage>
</organism>
<keyword evidence="1" id="KW-1133">Transmembrane helix</keyword>
<keyword evidence="1" id="KW-0472">Membrane</keyword>
<protein>
    <recommendedName>
        <fullName evidence="4">Transmembrane protein</fullName>
    </recommendedName>
</protein>
<reference evidence="2 3" key="1">
    <citation type="journal article" date="2020" name="Microbes Environ.">
        <title>Synthetic bacterial community of duckweed: a simple and stable system to study plant-microbe interactions.</title>
        <authorList>
            <person name="Ishizawa H."/>
            <person name="Tada M."/>
            <person name="Kuroda M."/>
            <person name="Inoue D."/>
            <person name="Futamata H."/>
            <person name="Ike M."/>
        </authorList>
    </citation>
    <scope>NUCLEOTIDE SEQUENCE [LARGE SCALE GENOMIC DNA]</scope>
    <source>
        <strain evidence="2 3">DW100</strain>
    </source>
</reference>
<feature type="transmembrane region" description="Helical" evidence="1">
    <location>
        <begin position="12"/>
        <end position="33"/>
    </location>
</feature>
<feature type="transmembrane region" description="Helical" evidence="1">
    <location>
        <begin position="45"/>
        <end position="62"/>
    </location>
</feature>
<evidence type="ECO:0000313" key="3">
    <source>
        <dbReference type="Proteomes" id="UP001380186"/>
    </source>
</evidence>
<accession>A0ABM8K7V3</accession>
<evidence type="ECO:0000313" key="2">
    <source>
        <dbReference type="EMBL" id="BEV05088.1"/>
    </source>
</evidence>
<gene>
    <name evidence="2" type="ORF">CRDW_24620</name>
</gene>
<name>A0ABM8K7V3_9FLAO</name>
<dbReference type="EMBL" id="AP029022">
    <property type="protein sequence ID" value="BEV05088.1"/>
    <property type="molecule type" value="Genomic_DNA"/>
</dbReference>
<keyword evidence="3" id="KW-1185">Reference proteome</keyword>
<proteinExistence type="predicted"/>